<dbReference type="Proteomes" id="UP001556196">
    <property type="component" value="Unassembled WGS sequence"/>
</dbReference>
<comment type="caution">
    <text evidence="2">The sequence shown here is derived from an EMBL/GenBank/DDBJ whole genome shotgun (WGS) entry which is preliminary data.</text>
</comment>
<feature type="domain" description="TfuA-like core" evidence="1">
    <location>
        <begin position="48"/>
        <end position="167"/>
    </location>
</feature>
<evidence type="ECO:0000313" key="2">
    <source>
        <dbReference type="EMBL" id="MEW9805362.1"/>
    </source>
</evidence>
<organism evidence="2 3">
    <name type="scientific">Mesorhizobium marinum</name>
    <dbReference type="NCBI Taxonomy" id="3228790"/>
    <lineage>
        <taxon>Bacteria</taxon>
        <taxon>Pseudomonadati</taxon>
        <taxon>Pseudomonadota</taxon>
        <taxon>Alphaproteobacteria</taxon>
        <taxon>Hyphomicrobiales</taxon>
        <taxon>Phyllobacteriaceae</taxon>
        <taxon>Mesorhizobium</taxon>
    </lineage>
</organism>
<reference evidence="2 3" key="1">
    <citation type="submission" date="2024-06" db="EMBL/GenBank/DDBJ databases">
        <authorList>
            <person name="Tuo L."/>
        </authorList>
    </citation>
    <scope>NUCLEOTIDE SEQUENCE [LARGE SCALE GENOMIC DNA]</scope>
    <source>
        <strain evidence="2 3">ZMM04-5</strain>
    </source>
</reference>
<dbReference type="EMBL" id="JBFOCI010000001">
    <property type="protein sequence ID" value="MEW9805362.1"/>
    <property type="molecule type" value="Genomic_DNA"/>
</dbReference>
<dbReference type="Pfam" id="PF07812">
    <property type="entry name" value="TfuA"/>
    <property type="match status" value="1"/>
</dbReference>
<evidence type="ECO:0000259" key="1">
    <source>
        <dbReference type="Pfam" id="PF07812"/>
    </source>
</evidence>
<gene>
    <name evidence="2" type="ORF">ABUE31_05105</name>
</gene>
<dbReference type="InterPro" id="IPR012924">
    <property type="entry name" value="TfuA_core"/>
</dbReference>
<keyword evidence="3" id="KW-1185">Reference proteome</keyword>
<proteinExistence type="predicted"/>
<dbReference type="RefSeq" id="WP_367722404.1">
    <property type="nucleotide sequence ID" value="NZ_JBFOCI010000001.1"/>
</dbReference>
<name>A0ABV3QXH1_9HYPH</name>
<evidence type="ECO:0000313" key="3">
    <source>
        <dbReference type="Proteomes" id="UP001556196"/>
    </source>
</evidence>
<sequence length="445" mass="48945">MKAIIFCGPSLVRVDTARFAAMEFRPPVRQGDLHAAAREGPGAIGVVDGYFDGQPAVLHKEILWAMTRGVAVFGASSMGALRAAELHSFGMRGVGRIFEAYRDGALTDDDEVALLHGPPETGYIPLSVPMVNIRATLEKAVAEGIIDPDTGARLTAEAKALFYQLRTWPDILGTLADGAQVRRLSDWLRTGKVDRKREDALDLLGEVDAFIRSGTRPDPPTFHFEWTENWHHAPWRNDAPTGTDAATDEDDAILDELRLSGDYVRLRDEALLRLLARSDERAAPERQAIRQATDAFRLQRGLVRQADVARWAQENGTDPAGLERMLADNARVATLARASEADLRRGILDRLRERDLYAICRDRAQARQRHARSPPPARPPDALLAAWHFENRLGRPVPEDLAEHAASLGLASVGKFFELVALDYTFQAAGAQENDTGAADKTSIA</sequence>
<accession>A0ABV3QXH1</accession>
<protein>
    <submittedName>
        <fullName evidence="2">TfuA-like protein</fullName>
    </submittedName>
</protein>